<proteinExistence type="predicted"/>
<evidence type="ECO:0000256" key="1">
    <source>
        <dbReference type="SAM" id="Phobius"/>
    </source>
</evidence>
<evidence type="ECO:0000313" key="3">
    <source>
        <dbReference type="Proteomes" id="UP001201812"/>
    </source>
</evidence>
<reference evidence="2" key="1">
    <citation type="submission" date="2022-01" db="EMBL/GenBank/DDBJ databases">
        <title>Genome Sequence Resource for Two Populations of Ditylenchus destructor, the Migratory Endoparasitic Phytonematode.</title>
        <authorList>
            <person name="Zhang H."/>
            <person name="Lin R."/>
            <person name="Xie B."/>
        </authorList>
    </citation>
    <scope>NUCLEOTIDE SEQUENCE</scope>
    <source>
        <strain evidence="2">BazhouSP</strain>
    </source>
</reference>
<dbReference type="EMBL" id="JAKKPZ010000269">
    <property type="protein sequence ID" value="KAI1697425.1"/>
    <property type="molecule type" value="Genomic_DNA"/>
</dbReference>
<comment type="caution">
    <text evidence="2">The sequence shown here is derived from an EMBL/GenBank/DDBJ whole genome shotgun (WGS) entry which is preliminary data.</text>
</comment>
<gene>
    <name evidence="2" type="ORF">DdX_18508</name>
</gene>
<keyword evidence="3" id="KW-1185">Reference proteome</keyword>
<evidence type="ECO:0000313" key="2">
    <source>
        <dbReference type="EMBL" id="KAI1697425.1"/>
    </source>
</evidence>
<name>A0AAD4MPD8_9BILA</name>
<dbReference type="AlphaFoldDB" id="A0AAD4MPD8"/>
<accession>A0AAD4MPD8</accession>
<keyword evidence="1" id="KW-0812">Transmembrane</keyword>
<dbReference type="Proteomes" id="UP001201812">
    <property type="component" value="Unassembled WGS sequence"/>
</dbReference>
<keyword evidence="1" id="KW-1133">Transmembrane helix</keyword>
<sequence length="89" mass="9783">MMIPRESLFLDGPSFVFTAVCCFFLLISADRISIAWPDRVEGYFGFSTDERCGKAVSGRQRALFGSSGCVPFCFSIGTELQRGAKRALS</sequence>
<feature type="transmembrane region" description="Helical" evidence="1">
    <location>
        <begin position="12"/>
        <end position="29"/>
    </location>
</feature>
<keyword evidence="1" id="KW-0472">Membrane</keyword>
<organism evidence="2 3">
    <name type="scientific">Ditylenchus destructor</name>
    <dbReference type="NCBI Taxonomy" id="166010"/>
    <lineage>
        <taxon>Eukaryota</taxon>
        <taxon>Metazoa</taxon>
        <taxon>Ecdysozoa</taxon>
        <taxon>Nematoda</taxon>
        <taxon>Chromadorea</taxon>
        <taxon>Rhabditida</taxon>
        <taxon>Tylenchina</taxon>
        <taxon>Tylenchomorpha</taxon>
        <taxon>Sphaerularioidea</taxon>
        <taxon>Anguinidae</taxon>
        <taxon>Anguininae</taxon>
        <taxon>Ditylenchus</taxon>
    </lineage>
</organism>
<protein>
    <submittedName>
        <fullName evidence="2">Uncharacterized protein</fullName>
    </submittedName>
</protein>